<evidence type="ECO:0000313" key="9">
    <source>
        <dbReference type="Proteomes" id="UP000245938"/>
    </source>
</evidence>
<dbReference type="Gene3D" id="1.20.1720.10">
    <property type="entry name" value="Multidrug resistance protein D"/>
    <property type="match status" value="1"/>
</dbReference>
<keyword evidence="9" id="KW-1185">Reference proteome</keyword>
<dbReference type="EMBL" id="QFVR01000032">
    <property type="protein sequence ID" value="PWI23699.1"/>
    <property type="molecule type" value="Genomic_DNA"/>
</dbReference>
<feature type="transmembrane region" description="Helical" evidence="6">
    <location>
        <begin position="163"/>
        <end position="182"/>
    </location>
</feature>
<feature type="transmembrane region" description="Helical" evidence="6">
    <location>
        <begin position="269"/>
        <end position="291"/>
    </location>
</feature>
<evidence type="ECO:0000256" key="4">
    <source>
        <dbReference type="ARBA" id="ARBA00022989"/>
    </source>
</evidence>
<sequence>MGESTKSSNLMILGIVLAVLTFWLFAQSMINIIPAIQKELGVSLGTLNIATSLTSLFSGLFIVAAGGLSDRFGRKKLTYIGLSLSILGCLLIIISQSATLLVIGRVVQGISAACIMPSTIALIKSAFKGADRQRALSYWSFGSWGGGGITILVGGAIATYMGWRWIFVFSIIIALISMYLIKNIKESKADTKEYAKFDFVGFSIFIIMMLLINIIVTRGQDFGWTSPLTIILICGAILSIVIFFAVELKKKNQFIEFSLFKTKAYTGAVVSNFLQNGIAATVVVSTMYIQIARGFTPFQTGLLTIGNVIAVVVMIRVGERMLQKMGARKPMLIATSLAAIGMSMTAMTFLPDTAYIIVVFTGFLISGIGLGMYATPSIDIAVVNIADDKVGVASGIYKMASSLGYSFGIAIATSTFSVILTFSSIHLAATVGILVNLIFAIPALLVVARFIQPNEGSETFIAAETKTSVIKN</sequence>
<protein>
    <submittedName>
        <fullName evidence="8">MFS transporter</fullName>
    </submittedName>
</protein>
<keyword evidence="3 6" id="KW-0812">Transmembrane</keyword>
<dbReference type="CDD" id="cd17321">
    <property type="entry name" value="MFS_MMR_MDR_like"/>
    <property type="match status" value="1"/>
</dbReference>
<dbReference type="InterPro" id="IPR020846">
    <property type="entry name" value="MFS_dom"/>
</dbReference>
<feature type="transmembrane region" description="Helical" evidence="6">
    <location>
        <begin position="12"/>
        <end position="36"/>
    </location>
</feature>
<comment type="caution">
    <text evidence="8">The sequence shown here is derived from an EMBL/GenBank/DDBJ whole genome shotgun (WGS) entry which is preliminary data.</text>
</comment>
<reference evidence="8 9" key="1">
    <citation type="submission" date="2018-05" db="EMBL/GenBank/DDBJ databases">
        <title>Kurthia sibirica genome sequence.</title>
        <authorList>
            <person name="Maclea K.S."/>
            <person name="Goen A.E."/>
        </authorList>
    </citation>
    <scope>NUCLEOTIDE SEQUENCE [LARGE SCALE GENOMIC DNA]</scope>
    <source>
        <strain evidence="8 9">ATCC 49154</strain>
    </source>
</reference>
<name>A0A2U3AGN5_9BACL</name>
<keyword evidence="2" id="KW-0813">Transport</keyword>
<evidence type="ECO:0000256" key="6">
    <source>
        <dbReference type="SAM" id="Phobius"/>
    </source>
</evidence>
<evidence type="ECO:0000313" key="8">
    <source>
        <dbReference type="EMBL" id="PWI23699.1"/>
    </source>
</evidence>
<feature type="domain" description="Major facilitator superfamily (MFS) profile" evidence="7">
    <location>
        <begin position="7"/>
        <end position="455"/>
    </location>
</feature>
<dbReference type="RefSeq" id="WP_109307353.1">
    <property type="nucleotide sequence ID" value="NZ_BJUF01000055.1"/>
</dbReference>
<comment type="subcellular location">
    <subcellularLocation>
        <location evidence="1">Cell membrane</location>
        <topology evidence="1">Multi-pass membrane protein</topology>
    </subcellularLocation>
</comment>
<feature type="transmembrane region" description="Helical" evidence="6">
    <location>
        <begin position="77"/>
        <end position="94"/>
    </location>
</feature>
<keyword evidence="4 6" id="KW-1133">Transmembrane helix</keyword>
<feature type="transmembrane region" description="Helical" evidence="6">
    <location>
        <begin position="194"/>
        <end position="216"/>
    </location>
</feature>
<dbReference type="GO" id="GO:0022857">
    <property type="term" value="F:transmembrane transporter activity"/>
    <property type="evidence" value="ECO:0007669"/>
    <property type="project" value="InterPro"/>
</dbReference>
<evidence type="ECO:0000259" key="7">
    <source>
        <dbReference type="PROSITE" id="PS50850"/>
    </source>
</evidence>
<dbReference type="Pfam" id="PF07690">
    <property type="entry name" value="MFS_1"/>
    <property type="match status" value="1"/>
</dbReference>
<feature type="transmembrane region" description="Helical" evidence="6">
    <location>
        <begin position="42"/>
        <end position="65"/>
    </location>
</feature>
<feature type="transmembrane region" description="Helical" evidence="6">
    <location>
        <begin position="100"/>
        <end position="123"/>
    </location>
</feature>
<gene>
    <name evidence="8" type="ORF">DEX24_15770</name>
</gene>
<accession>A0A2U3AGN5</accession>
<proteinExistence type="predicted"/>
<dbReference type="PANTHER" id="PTHR42718:SF9">
    <property type="entry name" value="MAJOR FACILITATOR SUPERFAMILY MULTIDRUG TRANSPORTER MFSC"/>
    <property type="match status" value="1"/>
</dbReference>
<feature type="transmembrane region" description="Helical" evidence="6">
    <location>
        <begin position="330"/>
        <end position="349"/>
    </location>
</feature>
<dbReference type="PROSITE" id="PS00216">
    <property type="entry name" value="SUGAR_TRANSPORT_1"/>
    <property type="match status" value="1"/>
</dbReference>
<dbReference type="InterPro" id="IPR011701">
    <property type="entry name" value="MFS"/>
</dbReference>
<dbReference type="SUPFAM" id="SSF103473">
    <property type="entry name" value="MFS general substrate transporter"/>
    <property type="match status" value="2"/>
</dbReference>
<dbReference type="PANTHER" id="PTHR42718">
    <property type="entry name" value="MAJOR FACILITATOR SUPERFAMILY MULTIDRUG TRANSPORTER MFSC"/>
    <property type="match status" value="1"/>
</dbReference>
<organism evidence="8 9">
    <name type="scientific">Kurthia sibirica</name>
    <dbReference type="NCBI Taxonomy" id="202750"/>
    <lineage>
        <taxon>Bacteria</taxon>
        <taxon>Bacillati</taxon>
        <taxon>Bacillota</taxon>
        <taxon>Bacilli</taxon>
        <taxon>Bacillales</taxon>
        <taxon>Caryophanaceae</taxon>
        <taxon>Kurthia</taxon>
    </lineage>
</organism>
<evidence type="ECO:0000256" key="5">
    <source>
        <dbReference type="ARBA" id="ARBA00023136"/>
    </source>
</evidence>
<feature type="transmembrane region" description="Helical" evidence="6">
    <location>
        <begin position="355"/>
        <end position="375"/>
    </location>
</feature>
<feature type="transmembrane region" description="Helical" evidence="6">
    <location>
        <begin position="425"/>
        <end position="447"/>
    </location>
</feature>
<dbReference type="InterPro" id="IPR005829">
    <property type="entry name" value="Sugar_transporter_CS"/>
</dbReference>
<feature type="transmembrane region" description="Helical" evidence="6">
    <location>
        <begin position="396"/>
        <end position="419"/>
    </location>
</feature>
<dbReference type="OrthoDB" id="9807274at2"/>
<dbReference type="Gene3D" id="1.20.1250.20">
    <property type="entry name" value="MFS general substrate transporter like domains"/>
    <property type="match status" value="1"/>
</dbReference>
<dbReference type="AlphaFoldDB" id="A0A2U3AGN5"/>
<feature type="transmembrane region" description="Helical" evidence="6">
    <location>
        <begin position="228"/>
        <end position="248"/>
    </location>
</feature>
<dbReference type="Proteomes" id="UP000245938">
    <property type="component" value="Unassembled WGS sequence"/>
</dbReference>
<evidence type="ECO:0000256" key="2">
    <source>
        <dbReference type="ARBA" id="ARBA00022448"/>
    </source>
</evidence>
<evidence type="ECO:0000256" key="3">
    <source>
        <dbReference type="ARBA" id="ARBA00022692"/>
    </source>
</evidence>
<keyword evidence="5 6" id="KW-0472">Membrane</keyword>
<feature type="transmembrane region" description="Helical" evidence="6">
    <location>
        <begin position="297"/>
        <end position="318"/>
    </location>
</feature>
<dbReference type="InterPro" id="IPR036259">
    <property type="entry name" value="MFS_trans_sf"/>
</dbReference>
<dbReference type="GO" id="GO:0005886">
    <property type="term" value="C:plasma membrane"/>
    <property type="evidence" value="ECO:0007669"/>
    <property type="project" value="UniProtKB-SubCell"/>
</dbReference>
<dbReference type="PROSITE" id="PS50850">
    <property type="entry name" value="MFS"/>
    <property type="match status" value="1"/>
</dbReference>
<feature type="transmembrane region" description="Helical" evidence="6">
    <location>
        <begin position="135"/>
        <end position="157"/>
    </location>
</feature>
<evidence type="ECO:0000256" key="1">
    <source>
        <dbReference type="ARBA" id="ARBA00004651"/>
    </source>
</evidence>